<dbReference type="Gene3D" id="4.10.320.60">
    <property type="match status" value="1"/>
</dbReference>
<dbReference type="VEuPathDB" id="FungiDB:PEXP_041750"/>
<evidence type="ECO:0000256" key="3">
    <source>
        <dbReference type="ARBA" id="ARBA00022630"/>
    </source>
</evidence>
<dbReference type="AlphaFoldDB" id="A0A0A2JKT3"/>
<keyword evidence="3 8" id="KW-0285">Flavoprotein</keyword>
<evidence type="ECO:0000256" key="9">
    <source>
        <dbReference type="SAM" id="MobiDB-lite"/>
    </source>
</evidence>
<dbReference type="InterPro" id="IPR039799">
    <property type="entry name" value="ALR/ERV"/>
</dbReference>
<name>A0A0A2JKT3_PENEN</name>
<dbReference type="GeneID" id="27677498"/>
<dbReference type="EC" id="1.8.3.2" evidence="8"/>
<dbReference type="OrthoDB" id="17199at2759"/>
<feature type="compositionally biased region" description="Low complexity" evidence="9">
    <location>
        <begin position="77"/>
        <end position="109"/>
    </location>
</feature>
<evidence type="ECO:0000313" key="11">
    <source>
        <dbReference type="EMBL" id="KGO52905.1"/>
    </source>
</evidence>
<gene>
    <name evidence="11" type="ORF">PEX2_048040</name>
</gene>
<dbReference type="Pfam" id="PF04777">
    <property type="entry name" value="Evr1_Alr"/>
    <property type="match status" value="1"/>
</dbReference>
<dbReference type="SUPFAM" id="SSF69000">
    <property type="entry name" value="FAD-dependent thiol oxidase"/>
    <property type="match status" value="1"/>
</dbReference>
<dbReference type="InterPro" id="IPR017905">
    <property type="entry name" value="ERV/ALR_sulphydryl_oxidase"/>
</dbReference>
<dbReference type="Proteomes" id="UP000030143">
    <property type="component" value="Unassembled WGS sequence"/>
</dbReference>
<dbReference type="EMBL" id="JQFZ01000258">
    <property type="protein sequence ID" value="KGO52905.1"/>
    <property type="molecule type" value="Genomic_DNA"/>
</dbReference>
<dbReference type="STRING" id="27334.A0A0A2JKT3"/>
<keyword evidence="5 8" id="KW-0560">Oxidoreductase</keyword>
<keyword evidence="6" id="KW-0496">Mitochondrion</keyword>
<dbReference type="PhylomeDB" id="A0A0A2JKT3"/>
<keyword evidence="7" id="KW-1015">Disulfide bond</keyword>
<evidence type="ECO:0000256" key="4">
    <source>
        <dbReference type="ARBA" id="ARBA00022827"/>
    </source>
</evidence>
<dbReference type="GO" id="GO:0016971">
    <property type="term" value="F:flavin-dependent sulfhydryl oxidase activity"/>
    <property type="evidence" value="ECO:0007669"/>
    <property type="project" value="InterPro"/>
</dbReference>
<dbReference type="FunFam" id="1.20.120.310:FF:000003">
    <property type="entry name" value="Sulfhydryl oxidase"/>
    <property type="match status" value="1"/>
</dbReference>
<feature type="compositionally biased region" description="Polar residues" evidence="9">
    <location>
        <begin position="1"/>
        <end position="34"/>
    </location>
</feature>
<comment type="catalytic activity">
    <reaction evidence="8">
        <text>2 R'C(R)SH + O2 = R'C(R)S-S(R)CR' + H2O2</text>
        <dbReference type="Rhea" id="RHEA:17357"/>
        <dbReference type="ChEBI" id="CHEBI:15379"/>
        <dbReference type="ChEBI" id="CHEBI:16240"/>
        <dbReference type="ChEBI" id="CHEBI:16520"/>
        <dbReference type="ChEBI" id="CHEBI:17412"/>
        <dbReference type="EC" id="1.8.3.2"/>
    </reaction>
</comment>
<comment type="caution">
    <text evidence="11">The sequence shown here is derived from an EMBL/GenBank/DDBJ whole genome shotgun (WGS) entry which is preliminary data.</text>
</comment>
<dbReference type="RefSeq" id="XP_016595601.1">
    <property type="nucleotide sequence ID" value="XM_016742079.1"/>
</dbReference>
<evidence type="ECO:0000256" key="6">
    <source>
        <dbReference type="ARBA" id="ARBA00023128"/>
    </source>
</evidence>
<proteinExistence type="predicted"/>
<evidence type="ECO:0000256" key="7">
    <source>
        <dbReference type="ARBA" id="ARBA00023157"/>
    </source>
</evidence>
<organism evidence="11 12">
    <name type="scientific">Penicillium expansum</name>
    <name type="common">Blue mold rot fungus</name>
    <dbReference type="NCBI Taxonomy" id="27334"/>
    <lineage>
        <taxon>Eukaryota</taxon>
        <taxon>Fungi</taxon>
        <taxon>Dikarya</taxon>
        <taxon>Ascomycota</taxon>
        <taxon>Pezizomycotina</taxon>
        <taxon>Eurotiomycetes</taxon>
        <taxon>Eurotiomycetidae</taxon>
        <taxon>Eurotiales</taxon>
        <taxon>Aspergillaceae</taxon>
        <taxon>Penicillium</taxon>
    </lineage>
</organism>
<dbReference type="PANTHER" id="PTHR12645:SF0">
    <property type="entry name" value="FAD-LINKED SULFHYDRYL OXIDASE ALR"/>
    <property type="match status" value="1"/>
</dbReference>
<evidence type="ECO:0000256" key="5">
    <source>
        <dbReference type="ARBA" id="ARBA00023002"/>
    </source>
</evidence>
<sequence>MSSVPPEQFSSQYKGTASIFNQQNPATSASSSKPTGDDDSKAPLPKGVVLDKDGKPCRTCTSVSSWRALAKQADLKNTNSNTASSSTSSTSKITTSTPALAAAATPSPSEIRPDCPPDVDELGRSTWTLLHSMAATYPEKANMEHQANMSGFLKFFAKLYPCWVCADDFQAWMAHPSGRNQPKLESRKEFGWWMCEAHNEVNRKLGKKEFDCRLWEERWRTGWKDGRCD</sequence>
<evidence type="ECO:0000259" key="10">
    <source>
        <dbReference type="PROSITE" id="PS51324"/>
    </source>
</evidence>
<comment type="subcellular location">
    <subcellularLocation>
        <location evidence="2">Mitochondrion intermembrane space</location>
    </subcellularLocation>
</comment>
<dbReference type="InterPro" id="IPR036774">
    <property type="entry name" value="ERV/ALR_sulphydryl_oxid_sf"/>
</dbReference>
<dbReference type="PROSITE" id="PS51324">
    <property type="entry name" value="ERV_ALR"/>
    <property type="match status" value="1"/>
</dbReference>
<dbReference type="GO" id="GO:0005758">
    <property type="term" value="C:mitochondrial intermembrane space"/>
    <property type="evidence" value="ECO:0007669"/>
    <property type="project" value="UniProtKB-SubCell"/>
</dbReference>
<evidence type="ECO:0000256" key="8">
    <source>
        <dbReference type="RuleBase" id="RU371123"/>
    </source>
</evidence>
<feature type="region of interest" description="Disordered" evidence="9">
    <location>
        <begin position="76"/>
        <end position="115"/>
    </location>
</feature>
<accession>A0A0A2JKT3</accession>
<protein>
    <recommendedName>
        <fullName evidence="8">Sulfhydryl oxidase</fullName>
        <ecNumber evidence="8">1.8.3.2</ecNumber>
    </recommendedName>
</protein>
<feature type="domain" description="ERV/ALR sulfhydryl oxidase" evidence="10">
    <location>
        <begin position="115"/>
        <end position="219"/>
    </location>
</feature>
<dbReference type="Gene3D" id="1.20.120.310">
    <property type="entry name" value="ERV/ALR sulfhydryl oxidase domain"/>
    <property type="match status" value="1"/>
</dbReference>
<feature type="region of interest" description="Disordered" evidence="9">
    <location>
        <begin position="1"/>
        <end position="60"/>
    </location>
</feature>
<reference evidence="11 12" key="1">
    <citation type="journal article" date="2015" name="Mol. Plant Microbe Interact.">
        <title>Genome, transcriptome, and functional analyses of Penicillium expansum provide new insights into secondary metabolism and pathogenicity.</title>
        <authorList>
            <person name="Ballester A.R."/>
            <person name="Marcet-Houben M."/>
            <person name="Levin E."/>
            <person name="Sela N."/>
            <person name="Selma-Lazaro C."/>
            <person name="Carmona L."/>
            <person name="Wisniewski M."/>
            <person name="Droby S."/>
            <person name="Gonzalez-Candelas L."/>
            <person name="Gabaldon T."/>
        </authorList>
    </citation>
    <scope>NUCLEOTIDE SEQUENCE [LARGE SCALE GENOMIC DNA]</scope>
    <source>
        <strain evidence="11 12">MD-8</strain>
    </source>
</reference>
<dbReference type="HOGENOM" id="CLU_070631_1_0_1"/>
<keyword evidence="12" id="KW-1185">Reference proteome</keyword>
<evidence type="ECO:0000313" key="12">
    <source>
        <dbReference type="Proteomes" id="UP000030143"/>
    </source>
</evidence>
<evidence type="ECO:0000256" key="2">
    <source>
        <dbReference type="ARBA" id="ARBA00004569"/>
    </source>
</evidence>
<keyword evidence="4 8" id="KW-0274">FAD</keyword>
<comment type="cofactor">
    <cofactor evidence="1 8">
        <name>FAD</name>
        <dbReference type="ChEBI" id="CHEBI:57692"/>
    </cofactor>
</comment>
<dbReference type="GO" id="GO:0050660">
    <property type="term" value="F:flavin adenine dinucleotide binding"/>
    <property type="evidence" value="ECO:0007669"/>
    <property type="project" value="TreeGrafter"/>
</dbReference>
<dbReference type="PANTHER" id="PTHR12645">
    <property type="entry name" value="ALR/ERV"/>
    <property type="match status" value="1"/>
</dbReference>
<evidence type="ECO:0000256" key="1">
    <source>
        <dbReference type="ARBA" id="ARBA00001974"/>
    </source>
</evidence>